<name>A0A151AT39_9FIRM</name>
<proteinExistence type="predicted"/>
<sequence length="300" mass="33102">MWAVIAVLCVSFTSSTSACATGCGRKMCGRACTVEEYLRKRFRYQMTPYAVEIERLVLGLEKVRGYGGSLEPSLFETIEAALRELHRRQGVFQPGEAEALWEELYGTFVRLTENASDYIASLQSARAEELMATEAFLTGYLQSFVQGLQRHAFKIEGLIPALAPQVVAAFLDAVTTDIGRRPQLNEPFDAAAVRERLEGEWQSLVHWFVGTPAEASDVLNRPPRIPLPAWCVTPCRSRKRGIPASAGAGNWITWAAGSSAWIQLKKPIAWRLTPSAFTTPAISRAVMPLIPITPMSPCGR</sequence>
<comment type="caution">
    <text evidence="2">The sequence shown here is derived from an EMBL/GenBank/DDBJ whole genome shotgun (WGS) entry which is preliminary data.</text>
</comment>
<keyword evidence="1" id="KW-0732">Signal</keyword>
<protein>
    <submittedName>
        <fullName evidence="2">Uncharacterized protein</fullName>
    </submittedName>
</protein>
<gene>
    <name evidence="2" type="ORF">MOMUL_28890</name>
</gene>
<feature type="chain" id="PRO_5007577783" evidence="1">
    <location>
        <begin position="21"/>
        <end position="300"/>
    </location>
</feature>
<dbReference type="Pfam" id="PF09660">
    <property type="entry name" value="DUF2397"/>
    <property type="match status" value="1"/>
</dbReference>
<evidence type="ECO:0000313" key="3">
    <source>
        <dbReference type="Proteomes" id="UP000075670"/>
    </source>
</evidence>
<dbReference type="Proteomes" id="UP000075670">
    <property type="component" value="Unassembled WGS sequence"/>
</dbReference>
<evidence type="ECO:0000256" key="1">
    <source>
        <dbReference type="SAM" id="SignalP"/>
    </source>
</evidence>
<accession>A0A151AT39</accession>
<keyword evidence="3" id="KW-1185">Reference proteome</keyword>
<dbReference type="PATRIC" id="fig|1122241.3.peg.3076"/>
<dbReference type="InterPro" id="IPR013493">
    <property type="entry name" value="CHP02677"/>
</dbReference>
<evidence type="ECO:0000313" key="2">
    <source>
        <dbReference type="EMBL" id="KYH30824.1"/>
    </source>
</evidence>
<organism evidence="2 3">
    <name type="scientific">Moorella mulderi DSM 14980</name>
    <dbReference type="NCBI Taxonomy" id="1122241"/>
    <lineage>
        <taxon>Bacteria</taxon>
        <taxon>Bacillati</taxon>
        <taxon>Bacillota</taxon>
        <taxon>Clostridia</taxon>
        <taxon>Neomoorellales</taxon>
        <taxon>Neomoorellaceae</taxon>
        <taxon>Neomoorella</taxon>
    </lineage>
</organism>
<reference evidence="2 3" key="1">
    <citation type="submission" date="2016-02" db="EMBL/GenBank/DDBJ databases">
        <title>Genome sequence of Moorella mulderi DSM 14980.</title>
        <authorList>
            <person name="Poehlein A."/>
            <person name="Daniel R."/>
        </authorList>
    </citation>
    <scope>NUCLEOTIDE SEQUENCE [LARGE SCALE GENOMIC DNA]</scope>
    <source>
        <strain evidence="2 3">DSM 14980</strain>
    </source>
</reference>
<feature type="signal peptide" evidence="1">
    <location>
        <begin position="1"/>
        <end position="20"/>
    </location>
</feature>
<dbReference type="EMBL" id="LTBC01000020">
    <property type="protein sequence ID" value="KYH30824.1"/>
    <property type="molecule type" value="Genomic_DNA"/>
</dbReference>
<dbReference type="AlphaFoldDB" id="A0A151AT39"/>